<keyword evidence="6" id="KW-0812">Transmembrane</keyword>
<evidence type="ECO:0000259" key="8">
    <source>
        <dbReference type="PROSITE" id="PS50835"/>
    </source>
</evidence>
<feature type="domain" description="Ig-like" evidence="8">
    <location>
        <begin position="240"/>
        <end position="334"/>
    </location>
</feature>
<keyword evidence="4" id="KW-0393">Immunoglobulin domain</keyword>
<sequence>MGHINFVELKLLLNILFVAMLVNGHGSQSETQPEFLAPLDNLTVTQGRDVSFTCVVNNLGQYRVAWIKSDTKAILAIHTHMVALNQRLSVTHNGHNTWKLHISHVQLNDSGSYMCQVNTDPMRHQSGNLEVVVPPDILNSNDPNSASLEEGVANENGNIQLLCQAVGVPLPNVQWRREDGKDIVVRTEGREKQVMKAVEGERLILNQVQRTDMGGYLCIASNGIPPSVSKRYDVQVNFSPSVKAGNQLVAAPVESHVMLQCIVEAFPTPLNGWYKNDGVKLYQGEKYVIVEEKINAFTWQLNLTIRHLQKTDFAPYVCSSINALGKADARIRLQELRLPPKPTTTPTPYVPPTPKQPRRKQHHQSHGKGGHEGTGKGSGLGGGNGFNRDSYIINHIQENDMLGGFASEVPPKGAYGIGPGYGSGAGGMYGPGSNLGTGPGGNGLEKVRNTQMPASIPSRQPPHWILNSNGATTPRSSSRTAGSLVLGAVALLVTLLPRWWTTGATVSPRWSGLMVTSLVSSSCSLMIYSLLMLLTFT</sequence>
<dbReference type="PANTHER" id="PTHR12231">
    <property type="entry name" value="CTX-RELATED TYPE I TRANSMEMBRANE PROTEIN"/>
    <property type="match status" value="1"/>
</dbReference>
<evidence type="ECO:0000256" key="6">
    <source>
        <dbReference type="SAM" id="Phobius"/>
    </source>
</evidence>
<keyword evidence="10" id="KW-1185">Reference proteome</keyword>
<evidence type="ECO:0000313" key="10">
    <source>
        <dbReference type="Proteomes" id="UP000069940"/>
    </source>
</evidence>
<feature type="region of interest" description="Disordered" evidence="5">
    <location>
        <begin position="336"/>
        <end position="383"/>
    </location>
</feature>
<name>A0ABM1ZDG6_AEDAL</name>
<keyword evidence="3" id="KW-1015">Disulfide bond</keyword>
<dbReference type="InterPro" id="IPR003599">
    <property type="entry name" value="Ig_sub"/>
</dbReference>
<feature type="transmembrane region" description="Helical" evidence="6">
    <location>
        <begin position="512"/>
        <end position="536"/>
    </location>
</feature>
<dbReference type="PROSITE" id="PS50835">
    <property type="entry name" value="IG_LIKE"/>
    <property type="match status" value="3"/>
</dbReference>
<dbReference type="InterPro" id="IPR003598">
    <property type="entry name" value="Ig_sub2"/>
</dbReference>
<evidence type="ECO:0000256" key="1">
    <source>
        <dbReference type="ARBA" id="ARBA00022729"/>
    </source>
</evidence>
<dbReference type="Pfam" id="PF13927">
    <property type="entry name" value="Ig_3"/>
    <property type="match status" value="1"/>
</dbReference>
<evidence type="ECO:0000256" key="3">
    <source>
        <dbReference type="ARBA" id="ARBA00023157"/>
    </source>
</evidence>
<proteinExistence type="predicted"/>
<dbReference type="Proteomes" id="UP000069940">
    <property type="component" value="Unassembled WGS sequence"/>
</dbReference>
<evidence type="ECO:0000313" key="9">
    <source>
        <dbReference type="EnsemblMetazoa" id="AALFPA23_017481.P25501"/>
    </source>
</evidence>
<keyword evidence="2" id="KW-0677">Repeat</keyword>
<feature type="signal peptide" evidence="7">
    <location>
        <begin position="1"/>
        <end position="24"/>
    </location>
</feature>
<dbReference type="InterPro" id="IPR013098">
    <property type="entry name" value="Ig_I-set"/>
</dbReference>
<dbReference type="InterPro" id="IPR013783">
    <property type="entry name" value="Ig-like_fold"/>
</dbReference>
<feature type="domain" description="Ig-like" evidence="8">
    <location>
        <begin position="135"/>
        <end position="229"/>
    </location>
</feature>
<feature type="compositionally biased region" description="Basic residues" evidence="5">
    <location>
        <begin position="356"/>
        <end position="368"/>
    </location>
</feature>
<evidence type="ECO:0000256" key="7">
    <source>
        <dbReference type="SAM" id="SignalP"/>
    </source>
</evidence>
<dbReference type="InterPro" id="IPR007110">
    <property type="entry name" value="Ig-like_dom"/>
</dbReference>
<dbReference type="GeneID" id="109397556"/>
<dbReference type="Gene3D" id="2.60.40.10">
    <property type="entry name" value="Immunoglobulins"/>
    <property type="match status" value="3"/>
</dbReference>
<feature type="transmembrane region" description="Helical" evidence="6">
    <location>
        <begin position="481"/>
        <end position="500"/>
    </location>
</feature>
<keyword evidence="1 7" id="KW-0732">Signal</keyword>
<dbReference type="EnsemblMetazoa" id="AALFPA23_017481.R25501">
    <property type="protein sequence ID" value="AALFPA23_017481.P25501"/>
    <property type="gene ID" value="AALFPA23_017481"/>
</dbReference>
<dbReference type="RefSeq" id="XP_062706765.1">
    <property type="nucleotide sequence ID" value="XM_062850781.1"/>
</dbReference>
<keyword evidence="6" id="KW-1133">Transmembrane helix</keyword>
<feature type="domain" description="Ig-like" evidence="8">
    <location>
        <begin position="33"/>
        <end position="130"/>
    </location>
</feature>
<dbReference type="InterPro" id="IPR036179">
    <property type="entry name" value="Ig-like_dom_sf"/>
</dbReference>
<reference evidence="10" key="1">
    <citation type="journal article" date="2015" name="Proc. Natl. Acad. Sci. U.S.A.">
        <title>Genome sequence of the Asian Tiger mosquito, Aedes albopictus, reveals insights into its biology, genetics, and evolution.</title>
        <authorList>
            <person name="Chen X.G."/>
            <person name="Jiang X."/>
            <person name="Gu J."/>
            <person name="Xu M."/>
            <person name="Wu Y."/>
            <person name="Deng Y."/>
            <person name="Zhang C."/>
            <person name="Bonizzoni M."/>
            <person name="Dermauw W."/>
            <person name="Vontas J."/>
            <person name="Armbruster P."/>
            <person name="Huang X."/>
            <person name="Yang Y."/>
            <person name="Zhang H."/>
            <person name="He W."/>
            <person name="Peng H."/>
            <person name="Liu Y."/>
            <person name="Wu K."/>
            <person name="Chen J."/>
            <person name="Lirakis M."/>
            <person name="Topalis P."/>
            <person name="Van Leeuwen T."/>
            <person name="Hall A.B."/>
            <person name="Jiang X."/>
            <person name="Thorpe C."/>
            <person name="Mueller R.L."/>
            <person name="Sun C."/>
            <person name="Waterhouse R.M."/>
            <person name="Yan G."/>
            <person name="Tu Z.J."/>
            <person name="Fang X."/>
            <person name="James A.A."/>
        </authorList>
    </citation>
    <scope>NUCLEOTIDE SEQUENCE [LARGE SCALE GENOMIC DNA]</scope>
    <source>
        <strain evidence="10">Foshan</strain>
    </source>
</reference>
<organism evidence="9 10">
    <name type="scientific">Aedes albopictus</name>
    <name type="common">Asian tiger mosquito</name>
    <name type="synonym">Stegomyia albopicta</name>
    <dbReference type="NCBI Taxonomy" id="7160"/>
    <lineage>
        <taxon>Eukaryota</taxon>
        <taxon>Metazoa</taxon>
        <taxon>Ecdysozoa</taxon>
        <taxon>Arthropoda</taxon>
        <taxon>Hexapoda</taxon>
        <taxon>Insecta</taxon>
        <taxon>Pterygota</taxon>
        <taxon>Neoptera</taxon>
        <taxon>Endopterygota</taxon>
        <taxon>Diptera</taxon>
        <taxon>Nematocera</taxon>
        <taxon>Culicoidea</taxon>
        <taxon>Culicidae</taxon>
        <taxon>Culicinae</taxon>
        <taxon>Aedini</taxon>
        <taxon>Aedes</taxon>
        <taxon>Stegomyia</taxon>
    </lineage>
</organism>
<evidence type="ECO:0000256" key="4">
    <source>
        <dbReference type="ARBA" id="ARBA00023319"/>
    </source>
</evidence>
<accession>A0ABM1ZDG6</accession>
<reference evidence="9" key="2">
    <citation type="submission" date="2025-05" db="UniProtKB">
        <authorList>
            <consortium name="EnsemblMetazoa"/>
        </authorList>
    </citation>
    <scope>IDENTIFICATION</scope>
    <source>
        <strain evidence="9">Foshan</strain>
    </source>
</reference>
<evidence type="ECO:0000256" key="2">
    <source>
        <dbReference type="ARBA" id="ARBA00022737"/>
    </source>
</evidence>
<protein>
    <recommendedName>
        <fullName evidence="8">Ig-like domain-containing protein</fullName>
    </recommendedName>
</protein>
<evidence type="ECO:0000256" key="5">
    <source>
        <dbReference type="SAM" id="MobiDB-lite"/>
    </source>
</evidence>
<dbReference type="SMART" id="SM00408">
    <property type="entry name" value="IGc2"/>
    <property type="match status" value="3"/>
</dbReference>
<dbReference type="SUPFAM" id="SSF48726">
    <property type="entry name" value="Immunoglobulin"/>
    <property type="match status" value="3"/>
</dbReference>
<keyword evidence="6" id="KW-0472">Membrane</keyword>
<feature type="chain" id="PRO_5046725027" description="Ig-like domain-containing protein" evidence="7">
    <location>
        <begin position="25"/>
        <end position="537"/>
    </location>
</feature>
<dbReference type="InterPro" id="IPR051170">
    <property type="entry name" value="Neural/epithelial_adhesion"/>
</dbReference>
<feature type="compositionally biased region" description="Pro residues" evidence="5">
    <location>
        <begin position="339"/>
        <end position="355"/>
    </location>
</feature>
<dbReference type="SMART" id="SM00409">
    <property type="entry name" value="IG"/>
    <property type="match status" value="3"/>
</dbReference>
<dbReference type="Pfam" id="PF07679">
    <property type="entry name" value="I-set"/>
    <property type="match status" value="2"/>
</dbReference>
<dbReference type="PANTHER" id="PTHR12231:SF265">
    <property type="entry name" value="DPR-INTERACTING PROTEIN LAMBDA"/>
    <property type="match status" value="1"/>
</dbReference>